<dbReference type="AlphaFoldDB" id="A0A4Q9YU66"/>
<name>A0A4Q9YU66_9FLAO</name>
<evidence type="ECO:0000313" key="2">
    <source>
        <dbReference type="Proteomes" id="UP000293300"/>
    </source>
</evidence>
<dbReference type="Proteomes" id="UP000293300">
    <property type="component" value="Unassembled WGS sequence"/>
</dbReference>
<reference evidence="1 2" key="1">
    <citation type="submission" date="2019-02" db="EMBL/GenBank/DDBJ databases">
        <title>Flavobacterium sp. RD-2-33 isolated from forest soil.</title>
        <authorList>
            <person name="Chaudhary D.K."/>
        </authorList>
    </citation>
    <scope>NUCLEOTIDE SEQUENCE [LARGE SCALE GENOMIC DNA]</scope>
    <source>
        <strain evidence="1 2">RD-2-33</strain>
    </source>
</reference>
<comment type="caution">
    <text evidence="1">The sequence shown here is derived from an EMBL/GenBank/DDBJ whole genome shotgun (WGS) entry which is preliminary data.</text>
</comment>
<sequence>MKKSANTTNHNAFGKENNSVSFAVPNSFFRLKNDVSALCSPITFLFQEKLPIIYANIRV</sequence>
<protein>
    <submittedName>
        <fullName evidence="1">Uncharacterized protein</fullName>
    </submittedName>
</protein>
<dbReference type="OrthoDB" id="1376271at2"/>
<evidence type="ECO:0000313" key="1">
    <source>
        <dbReference type="EMBL" id="TBX64813.1"/>
    </source>
</evidence>
<gene>
    <name evidence="1" type="ORF">EZL74_12750</name>
</gene>
<dbReference type="RefSeq" id="WP_131477056.1">
    <property type="nucleotide sequence ID" value="NZ_SJPE01000022.1"/>
</dbReference>
<organism evidence="1 2">
    <name type="scientific">Flavobacterium silvisoli</name>
    <dbReference type="NCBI Taxonomy" id="2529433"/>
    <lineage>
        <taxon>Bacteria</taxon>
        <taxon>Pseudomonadati</taxon>
        <taxon>Bacteroidota</taxon>
        <taxon>Flavobacteriia</taxon>
        <taxon>Flavobacteriales</taxon>
        <taxon>Flavobacteriaceae</taxon>
        <taxon>Flavobacterium</taxon>
    </lineage>
</organism>
<proteinExistence type="predicted"/>
<keyword evidence="2" id="KW-1185">Reference proteome</keyword>
<dbReference type="EMBL" id="SJPE01000022">
    <property type="protein sequence ID" value="TBX64813.1"/>
    <property type="molecule type" value="Genomic_DNA"/>
</dbReference>
<accession>A0A4Q9YU66</accession>